<evidence type="ECO:0000256" key="1">
    <source>
        <dbReference type="SAM" id="Phobius"/>
    </source>
</evidence>
<keyword evidence="1" id="KW-0812">Transmembrane</keyword>
<dbReference type="WBParaSite" id="nRc.2.0.1.t17701-RA">
    <property type="protein sequence ID" value="nRc.2.0.1.t17701-RA"/>
    <property type="gene ID" value="nRc.2.0.1.g17701"/>
</dbReference>
<dbReference type="AlphaFoldDB" id="A0A915IV52"/>
<evidence type="ECO:0000313" key="3">
    <source>
        <dbReference type="WBParaSite" id="nRc.2.0.1.t17701-RA"/>
    </source>
</evidence>
<dbReference type="Proteomes" id="UP000887565">
    <property type="component" value="Unplaced"/>
</dbReference>
<protein>
    <submittedName>
        <fullName evidence="3">Uncharacterized protein</fullName>
    </submittedName>
</protein>
<accession>A0A915IV52</accession>
<sequence length="151" mass="17451">MNLALYFKIEIYHDISFERPDYFVNVHRYYIISLQILFHLLFKLILVLFSSAICSYFTKRSIICVSINADDESATAARCTECPEVEGVTERYEICDGRVRFSLFFIKNPPEYFSSLLNCINKYGKTFDAVQVRQTLSGQLSTRVVSQIVDG</sequence>
<keyword evidence="2" id="KW-1185">Reference proteome</keyword>
<name>A0A915IV52_ROMCU</name>
<proteinExistence type="predicted"/>
<keyword evidence="1" id="KW-1133">Transmembrane helix</keyword>
<reference evidence="3" key="1">
    <citation type="submission" date="2022-11" db="UniProtKB">
        <authorList>
            <consortium name="WormBaseParasite"/>
        </authorList>
    </citation>
    <scope>IDENTIFICATION</scope>
</reference>
<evidence type="ECO:0000313" key="2">
    <source>
        <dbReference type="Proteomes" id="UP000887565"/>
    </source>
</evidence>
<organism evidence="2 3">
    <name type="scientific">Romanomermis culicivorax</name>
    <name type="common">Nematode worm</name>
    <dbReference type="NCBI Taxonomy" id="13658"/>
    <lineage>
        <taxon>Eukaryota</taxon>
        <taxon>Metazoa</taxon>
        <taxon>Ecdysozoa</taxon>
        <taxon>Nematoda</taxon>
        <taxon>Enoplea</taxon>
        <taxon>Dorylaimia</taxon>
        <taxon>Mermithida</taxon>
        <taxon>Mermithoidea</taxon>
        <taxon>Mermithidae</taxon>
        <taxon>Romanomermis</taxon>
    </lineage>
</organism>
<keyword evidence="1" id="KW-0472">Membrane</keyword>
<feature type="transmembrane region" description="Helical" evidence="1">
    <location>
        <begin position="29"/>
        <end position="53"/>
    </location>
</feature>